<keyword evidence="8" id="KW-0456">Lyase</keyword>
<gene>
    <name evidence="11" type="ordered locus">Psta_4202</name>
</gene>
<dbReference type="HOGENOM" id="CLU_111016_1_1_0"/>
<dbReference type="KEGG" id="psl:Psta_4202"/>
<evidence type="ECO:0000256" key="6">
    <source>
        <dbReference type="ARBA" id="ARBA00022723"/>
    </source>
</evidence>
<evidence type="ECO:0000256" key="1">
    <source>
        <dbReference type="ARBA" id="ARBA00001947"/>
    </source>
</evidence>
<sequence length="169" mass="19277">MIKEQPPRPATLSPAETAVEVQSSSTSVFRVSREIDFCYGHRLLNYDGKCRHLHGHNGRAVITIESSSLDNRGMVMDFSDIKRVVSSWIDENLDHRMLLCKRDPYVQILKDLGEPLFLLDENPTAENICKLIHEFTASRGFPIVETQLWETPHCFATYRAARYVPGEAN</sequence>
<evidence type="ECO:0000256" key="2">
    <source>
        <dbReference type="ARBA" id="ARBA00005061"/>
    </source>
</evidence>
<dbReference type="AlphaFoldDB" id="D2R401"/>
<evidence type="ECO:0000256" key="10">
    <source>
        <dbReference type="ARBA" id="ARBA00048807"/>
    </source>
</evidence>
<comment type="cofactor">
    <cofactor evidence="1">
        <name>Zn(2+)</name>
        <dbReference type="ChEBI" id="CHEBI:29105"/>
    </cofactor>
</comment>
<keyword evidence="12" id="KW-1185">Reference proteome</keyword>
<dbReference type="EMBL" id="CP001848">
    <property type="protein sequence ID" value="ADB18850.1"/>
    <property type="molecule type" value="Genomic_DNA"/>
</dbReference>
<dbReference type="eggNOG" id="COG0720">
    <property type="taxonomic scope" value="Bacteria"/>
</dbReference>
<evidence type="ECO:0000313" key="12">
    <source>
        <dbReference type="Proteomes" id="UP000001887"/>
    </source>
</evidence>
<accession>D2R401</accession>
<proteinExistence type="inferred from homology"/>
<keyword evidence="7" id="KW-0862">Zinc</keyword>
<dbReference type="SUPFAM" id="SSF55620">
    <property type="entry name" value="Tetrahydrobiopterin biosynthesis enzymes-like"/>
    <property type="match status" value="1"/>
</dbReference>
<dbReference type="Pfam" id="PF01242">
    <property type="entry name" value="PTPS"/>
    <property type="match status" value="1"/>
</dbReference>
<dbReference type="GO" id="GO:0070497">
    <property type="term" value="F:6-carboxytetrahydropterin synthase activity"/>
    <property type="evidence" value="ECO:0007669"/>
    <property type="project" value="UniProtKB-EC"/>
</dbReference>
<dbReference type="GO" id="GO:0046872">
    <property type="term" value="F:metal ion binding"/>
    <property type="evidence" value="ECO:0007669"/>
    <property type="project" value="UniProtKB-KW"/>
</dbReference>
<reference evidence="11 12" key="1">
    <citation type="journal article" date="2009" name="Stand. Genomic Sci.">
        <title>Complete genome sequence of Pirellula staleyi type strain (ATCC 27377).</title>
        <authorList>
            <person name="Clum A."/>
            <person name="Tindall B.J."/>
            <person name="Sikorski J."/>
            <person name="Ivanova N."/>
            <person name="Mavrommatis K."/>
            <person name="Lucas S."/>
            <person name="Glavina del Rio T."/>
            <person name="Nolan M."/>
            <person name="Chen F."/>
            <person name="Tice H."/>
            <person name="Pitluck S."/>
            <person name="Cheng J.F."/>
            <person name="Chertkov O."/>
            <person name="Brettin T."/>
            <person name="Han C."/>
            <person name="Detter J.C."/>
            <person name="Kuske C."/>
            <person name="Bruce D."/>
            <person name="Goodwin L."/>
            <person name="Ovchinikova G."/>
            <person name="Pati A."/>
            <person name="Mikhailova N."/>
            <person name="Chen A."/>
            <person name="Palaniappan K."/>
            <person name="Land M."/>
            <person name="Hauser L."/>
            <person name="Chang Y.J."/>
            <person name="Jeffries C.D."/>
            <person name="Chain P."/>
            <person name="Rohde M."/>
            <person name="Goker M."/>
            <person name="Bristow J."/>
            <person name="Eisen J.A."/>
            <person name="Markowitz V."/>
            <person name="Hugenholtz P."/>
            <person name="Kyrpides N.C."/>
            <person name="Klenk H.P."/>
            <person name="Lapidus A."/>
        </authorList>
    </citation>
    <scope>NUCLEOTIDE SEQUENCE [LARGE SCALE GENOMIC DNA]</scope>
    <source>
        <strain evidence="12">ATCC 27377 / DSM 6068 / ICPB 4128</strain>
    </source>
</reference>
<dbReference type="EC" id="4.1.2.50" evidence="4"/>
<dbReference type="Gene3D" id="3.30.479.10">
    <property type="entry name" value="6-pyruvoyl tetrahydropterin synthase/QueD"/>
    <property type="match status" value="1"/>
</dbReference>
<protein>
    <recommendedName>
        <fullName evidence="5">6-carboxy-5,6,7,8-tetrahydropterin synthase</fullName>
        <ecNumber evidence="4">4.1.2.50</ecNumber>
    </recommendedName>
    <alternativeName>
        <fullName evidence="9">Queuosine biosynthesis protein QueD</fullName>
    </alternativeName>
</protein>
<evidence type="ECO:0000256" key="7">
    <source>
        <dbReference type="ARBA" id="ARBA00022833"/>
    </source>
</evidence>
<comment type="similarity">
    <text evidence="3">Belongs to the PTPS family. QueD subfamily.</text>
</comment>
<evidence type="ECO:0000313" key="11">
    <source>
        <dbReference type="EMBL" id="ADB18850.1"/>
    </source>
</evidence>
<evidence type="ECO:0000256" key="8">
    <source>
        <dbReference type="ARBA" id="ARBA00023239"/>
    </source>
</evidence>
<evidence type="ECO:0000256" key="4">
    <source>
        <dbReference type="ARBA" id="ARBA00012982"/>
    </source>
</evidence>
<evidence type="ECO:0000256" key="5">
    <source>
        <dbReference type="ARBA" id="ARBA00018141"/>
    </source>
</evidence>
<organism evidence="11 12">
    <name type="scientific">Pirellula staleyi (strain ATCC 27377 / DSM 6068 / ICPB 4128)</name>
    <name type="common">Pirella staleyi</name>
    <dbReference type="NCBI Taxonomy" id="530564"/>
    <lineage>
        <taxon>Bacteria</taxon>
        <taxon>Pseudomonadati</taxon>
        <taxon>Planctomycetota</taxon>
        <taxon>Planctomycetia</taxon>
        <taxon>Pirellulales</taxon>
        <taxon>Pirellulaceae</taxon>
        <taxon>Pirellula</taxon>
    </lineage>
</organism>
<name>D2R401_PIRSD</name>
<dbReference type="Proteomes" id="UP000001887">
    <property type="component" value="Chromosome"/>
</dbReference>
<dbReference type="InterPro" id="IPR038418">
    <property type="entry name" value="6-PTP_synth/QueD_sf"/>
</dbReference>
<dbReference type="OrthoDB" id="9804698at2"/>
<evidence type="ECO:0000256" key="9">
    <source>
        <dbReference type="ARBA" id="ARBA00031449"/>
    </source>
</evidence>
<dbReference type="STRING" id="530564.Psta_4202"/>
<comment type="pathway">
    <text evidence="2">Purine metabolism; 7-cyano-7-deazaguanine biosynthesis.</text>
</comment>
<dbReference type="PANTHER" id="PTHR12589:SF7">
    <property type="entry name" value="6-PYRUVOYL TETRAHYDROBIOPTERIN SYNTHASE"/>
    <property type="match status" value="1"/>
</dbReference>
<keyword evidence="6" id="KW-0479">Metal-binding</keyword>
<dbReference type="UniPathway" id="UPA00391"/>
<evidence type="ECO:0000256" key="3">
    <source>
        <dbReference type="ARBA" id="ARBA00008900"/>
    </source>
</evidence>
<dbReference type="PANTHER" id="PTHR12589">
    <property type="entry name" value="PYRUVOYL TETRAHYDROBIOPTERIN SYNTHASE"/>
    <property type="match status" value="1"/>
</dbReference>
<comment type="catalytic activity">
    <reaction evidence="10">
        <text>7,8-dihydroneopterin 3'-triphosphate + H2O = 6-carboxy-5,6,7,8-tetrahydropterin + triphosphate + acetaldehyde + 2 H(+)</text>
        <dbReference type="Rhea" id="RHEA:27966"/>
        <dbReference type="ChEBI" id="CHEBI:15343"/>
        <dbReference type="ChEBI" id="CHEBI:15377"/>
        <dbReference type="ChEBI" id="CHEBI:15378"/>
        <dbReference type="ChEBI" id="CHEBI:18036"/>
        <dbReference type="ChEBI" id="CHEBI:58462"/>
        <dbReference type="ChEBI" id="CHEBI:61032"/>
        <dbReference type="EC" id="4.1.2.50"/>
    </reaction>
</comment>
<dbReference type="InterPro" id="IPR007115">
    <property type="entry name" value="6-PTP_synth/QueD"/>
</dbReference>